<dbReference type="Proteomes" id="UP001519460">
    <property type="component" value="Unassembled WGS sequence"/>
</dbReference>
<protein>
    <recommendedName>
        <fullName evidence="4">SH2 domain-containing protein</fullName>
    </recommendedName>
</protein>
<feature type="compositionally biased region" description="Pro residues" evidence="3">
    <location>
        <begin position="424"/>
        <end position="438"/>
    </location>
</feature>
<feature type="domain" description="SH2" evidence="4">
    <location>
        <begin position="463"/>
        <end position="559"/>
    </location>
</feature>
<evidence type="ECO:0000256" key="1">
    <source>
        <dbReference type="ARBA" id="ARBA00022999"/>
    </source>
</evidence>
<keyword evidence="1 2" id="KW-0727">SH2 domain</keyword>
<comment type="caution">
    <text evidence="5">The sequence shown here is derived from an EMBL/GenBank/DDBJ whole genome shotgun (WGS) entry which is preliminary data.</text>
</comment>
<feature type="compositionally biased region" description="Pro residues" evidence="3">
    <location>
        <begin position="132"/>
        <end position="157"/>
    </location>
</feature>
<dbReference type="PANTHER" id="PTHR14098">
    <property type="entry name" value="SH2 DOMAIN CONTAINING PROTEIN"/>
    <property type="match status" value="1"/>
</dbReference>
<evidence type="ECO:0000259" key="4">
    <source>
        <dbReference type="PROSITE" id="PS50001"/>
    </source>
</evidence>
<evidence type="ECO:0000313" key="5">
    <source>
        <dbReference type="EMBL" id="KAK7498394.1"/>
    </source>
</evidence>
<dbReference type="InterPro" id="IPR036860">
    <property type="entry name" value="SH2_dom_sf"/>
</dbReference>
<feature type="compositionally biased region" description="Acidic residues" evidence="3">
    <location>
        <begin position="59"/>
        <end position="78"/>
    </location>
</feature>
<evidence type="ECO:0000256" key="3">
    <source>
        <dbReference type="SAM" id="MobiDB-lite"/>
    </source>
</evidence>
<dbReference type="Pfam" id="PF00017">
    <property type="entry name" value="SH2"/>
    <property type="match status" value="1"/>
</dbReference>
<feature type="compositionally biased region" description="Low complexity" evidence="3">
    <location>
        <begin position="290"/>
        <end position="299"/>
    </location>
</feature>
<name>A0ABD0LG05_9CAEN</name>
<dbReference type="AlphaFoldDB" id="A0ABD0LG05"/>
<proteinExistence type="predicted"/>
<dbReference type="SUPFAM" id="SSF55550">
    <property type="entry name" value="SH2 domain"/>
    <property type="match status" value="1"/>
</dbReference>
<feature type="region of interest" description="Disordered" evidence="3">
    <location>
        <begin position="22"/>
        <end position="162"/>
    </location>
</feature>
<evidence type="ECO:0000313" key="6">
    <source>
        <dbReference type="Proteomes" id="UP001519460"/>
    </source>
</evidence>
<reference evidence="5 6" key="1">
    <citation type="journal article" date="2023" name="Sci. Data">
        <title>Genome assembly of the Korean intertidal mud-creeper Batillaria attramentaria.</title>
        <authorList>
            <person name="Patra A.K."/>
            <person name="Ho P.T."/>
            <person name="Jun S."/>
            <person name="Lee S.J."/>
            <person name="Kim Y."/>
            <person name="Won Y.J."/>
        </authorList>
    </citation>
    <scope>NUCLEOTIDE SEQUENCE [LARGE SCALE GENOMIC DNA]</scope>
    <source>
        <strain evidence="5">Wonlab-2016</strain>
    </source>
</reference>
<dbReference type="InterPro" id="IPR000980">
    <property type="entry name" value="SH2"/>
</dbReference>
<feature type="compositionally biased region" description="Acidic residues" evidence="3">
    <location>
        <begin position="228"/>
        <end position="243"/>
    </location>
</feature>
<feature type="compositionally biased region" description="Pro residues" evidence="3">
    <location>
        <begin position="98"/>
        <end position="113"/>
    </location>
</feature>
<evidence type="ECO:0000256" key="2">
    <source>
        <dbReference type="PROSITE-ProRule" id="PRU00191"/>
    </source>
</evidence>
<keyword evidence="6" id="KW-1185">Reference proteome</keyword>
<feature type="compositionally biased region" description="Polar residues" evidence="3">
    <location>
        <begin position="380"/>
        <end position="394"/>
    </location>
</feature>
<sequence length="568" mass="61919">EDLNTSKQSLAVTVRKQGSAFLFTTQPDSPPFRPWSLPPRPGGHRAPPKPPPSHQRDAESDEDYVEPTSDDVYDDCNNEQESFPAPPEDFYDDISNQQPPPMVGRGALPPPPAQNLEPEATYDDFDEQPALPERPPLSKPPPPPPVRESTPPLPPDSIFPESCANDEACLMVNSETGLRKVLDIVDQETYDDLDNAPGPVVQHIPRKLPNLPPPPPGKASNPPKEPSDSEESEEFENEVDEIQENVYEVTDDSSKSGGGSVSAPSPPPLPPGRTAEARPPKPKPTPPAGTGPKSPAGGAFPVIDATQIQGLKSKLRKVSLDNVEHSPPSAHEPKVYGETGSVSEKLKKFQQKAGDGRPGVALKPVMAKKPNVPAKDSGKSPISNVSNSKPNSLPATPPREKSPTPSAPDVIVIPKKPPQHTNMPLPPLPKETPPPKAPEPVAEYPEEIYDDACSGDTLHQYDWFHGDIDRKSTEAKIHALNKDGTFLVRTSKNDPRFPYTLVVLHEGRINNLRIRERTDGRYALGDEKSDELAFNDVLAMINHHKKNHVVLLGRQHATVVLQQTPPKR</sequence>
<dbReference type="PRINTS" id="PR01217">
    <property type="entry name" value="PRICHEXTENSN"/>
</dbReference>
<dbReference type="EMBL" id="JACVVK020000051">
    <property type="protein sequence ID" value="KAK7498394.1"/>
    <property type="molecule type" value="Genomic_DNA"/>
</dbReference>
<dbReference type="PANTHER" id="PTHR14098:SF14">
    <property type="entry name" value="SH2 DOMAIN-CONTAINING PROTEIN"/>
    <property type="match status" value="1"/>
</dbReference>
<dbReference type="GO" id="GO:0005737">
    <property type="term" value="C:cytoplasm"/>
    <property type="evidence" value="ECO:0007669"/>
    <property type="project" value="UniProtKB-ARBA"/>
</dbReference>
<dbReference type="SMART" id="SM00252">
    <property type="entry name" value="SH2"/>
    <property type="match status" value="1"/>
</dbReference>
<gene>
    <name evidence="5" type="ORF">BaRGS_00010348</name>
</gene>
<accession>A0ABD0LG05</accession>
<organism evidence="5 6">
    <name type="scientific">Batillaria attramentaria</name>
    <dbReference type="NCBI Taxonomy" id="370345"/>
    <lineage>
        <taxon>Eukaryota</taxon>
        <taxon>Metazoa</taxon>
        <taxon>Spiralia</taxon>
        <taxon>Lophotrochozoa</taxon>
        <taxon>Mollusca</taxon>
        <taxon>Gastropoda</taxon>
        <taxon>Caenogastropoda</taxon>
        <taxon>Sorbeoconcha</taxon>
        <taxon>Cerithioidea</taxon>
        <taxon>Batillariidae</taxon>
        <taxon>Batillaria</taxon>
    </lineage>
</organism>
<feature type="non-terminal residue" evidence="5">
    <location>
        <position position="1"/>
    </location>
</feature>
<feature type="region of interest" description="Disordered" evidence="3">
    <location>
        <begin position="190"/>
        <end position="440"/>
    </location>
</feature>
<dbReference type="Gene3D" id="3.30.505.10">
    <property type="entry name" value="SH2 domain"/>
    <property type="match status" value="1"/>
</dbReference>
<dbReference type="PROSITE" id="PS50001">
    <property type="entry name" value="SH2"/>
    <property type="match status" value="1"/>
</dbReference>
<feature type="compositionally biased region" description="Pro residues" evidence="3">
    <location>
        <begin position="28"/>
        <end position="41"/>
    </location>
</feature>
<dbReference type="InterPro" id="IPR051751">
    <property type="entry name" value="Immunoreceptor_sig_adapters"/>
</dbReference>